<keyword evidence="1" id="KW-0472">Membrane</keyword>
<dbReference type="EMBL" id="QLLL01000004">
    <property type="protein sequence ID" value="RAJ05453.1"/>
    <property type="molecule type" value="Genomic_DNA"/>
</dbReference>
<gene>
    <name evidence="2" type="ORF">LX64_02611</name>
</gene>
<proteinExistence type="predicted"/>
<feature type="transmembrane region" description="Helical" evidence="1">
    <location>
        <begin position="98"/>
        <end position="116"/>
    </location>
</feature>
<protein>
    <submittedName>
        <fullName evidence="2">Uncharacterized protein</fullName>
    </submittedName>
</protein>
<dbReference type="OrthoDB" id="680487at2"/>
<keyword evidence="3" id="KW-1185">Reference proteome</keyword>
<accession>A0A327QQ30</accession>
<feature type="transmembrane region" description="Helical" evidence="1">
    <location>
        <begin position="74"/>
        <end position="92"/>
    </location>
</feature>
<reference evidence="2 3" key="1">
    <citation type="submission" date="2018-06" db="EMBL/GenBank/DDBJ databases">
        <title>Genomic Encyclopedia of Archaeal and Bacterial Type Strains, Phase II (KMG-II): from individual species to whole genera.</title>
        <authorList>
            <person name="Goeker M."/>
        </authorList>
    </citation>
    <scope>NUCLEOTIDE SEQUENCE [LARGE SCALE GENOMIC DNA]</scope>
    <source>
        <strain evidence="2 3">DSM 23857</strain>
    </source>
</reference>
<dbReference type="RefSeq" id="WP_111598041.1">
    <property type="nucleotide sequence ID" value="NZ_QLLL01000004.1"/>
</dbReference>
<keyword evidence="1" id="KW-1133">Transmembrane helix</keyword>
<dbReference type="AlphaFoldDB" id="A0A327QQ30"/>
<sequence>MEYPVISCAQCGSTSLQRHPKSFDWAICEHCGSTIVTKDAPVKMKAATVTPPKPLANPRPATKPTFTDHTGYEIIRTLGLVIGILGMLYCMLTNNFTFILIYVIMLLVGILCAIEIRKKRKKIES</sequence>
<evidence type="ECO:0000313" key="2">
    <source>
        <dbReference type="EMBL" id="RAJ05453.1"/>
    </source>
</evidence>
<name>A0A327QQ30_9BACT</name>
<evidence type="ECO:0000256" key="1">
    <source>
        <dbReference type="SAM" id="Phobius"/>
    </source>
</evidence>
<comment type="caution">
    <text evidence="2">The sequence shown here is derived from an EMBL/GenBank/DDBJ whole genome shotgun (WGS) entry which is preliminary data.</text>
</comment>
<organism evidence="2 3">
    <name type="scientific">Chitinophaga skermanii</name>
    <dbReference type="NCBI Taxonomy" id="331697"/>
    <lineage>
        <taxon>Bacteria</taxon>
        <taxon>Pseudomonadati</taxon>
        <taxon>Bacteroidota</taxon>
        <taxon>Chitinophagia</taxon>
        <taxon>Chitinophagales</taxon>
        <taxon>Chitinophagaceae</taxon>
        <taxon>Chitinophaga</taxon>
    </lineage>
</organism>
<dbReference type="Proteomes" id="UP000249547">
    <property type="component" value="Unassembled WGS sequence"/>
</dbReference>
<keyword evidence="1" id="KW-0812">Transmembrane</keyword>
<evidence type="ECO:0000313" key="3">
    <source>
        <dbReference type="Proteomes" id="UP000249547"/>
    </source>
</evidence>